<dbReference type="Gene3D" id="2.70.98.70">
    <property type="match status" value="1"/>
</dbReference>
<keyword evidence="2" id="KW-1185">Reference proteome</keyword>
<comment type="caution">
    <text evidence="1">The sequence shown here is derived from an EMBL/GenBank/DDBJ whole genome shotgun (WGS) entry which is preliminary data.</text>
</comment>
<accession>A0ABW1GGN8</accession>
<proteinExistence type="predicted"/>
<evidence type="ECO:0000313" key="1">
    <source>
        <dbReference type="EMBL" id="MFC5913076.1"/>
    </source>
</evidence>
<dbReference type="Gene3D" id="1.50.10.100">
    <property type="entry name" value="Chondroitin AC/alginate lyase"/>
    <property type="match status" value="1"/>
</dbReference>
<evidence type="ECO:0000313" key="2">
    <source>
        <dbReference type="Proteomes" id="UP001596200"/>
    </source>
</evidence>
<reference evidence="2" key="1">
    <citation type="journal article" date="2019" name="Int. J. Syst. Evol. Microbiol.">
        <title>The Global Catalogue of Microorganisms (GCM) 10K type strain sequencing project: providing services to taxonomists for standard genome sequencing and annotation.</title>
        <authorList>
            <consortium name="The Broad Institute Genomics Platform"/>
            <consortium name="The Broad Institute Genome Sequencing Center for Infectious Disease"/>
            <person name="Wu L."/>
            <person name="Ma J."/>
        </authorList>
    </citation>
    <scope>NUCLEOTIDE SEQUENCE [LARGE SCALE GENOMIC DNA]</scope>
    <source>
        <strain evidence="2">JCM 4147</strain>
    </source>
</reference>
<dbReference type="Proteomes" id="UP001596200">
    <property type="component" value="Unassembled WGS sequence"/>
</dbReference>
<gene>
    <name evidence="1" type="ORF">ACFP1B_06480</name>
</gene>
<name>A0ABW1GGN8_9ACTN</name>
<protein>
    <submittedName>
        <fullName evidence="1">Heparinase</fullName>
    </submittedName>
</protein>
<dbReference type="EMBL" id="JBHSPU010000006">
    <property type="protein sequence ID" value="MFC5913076.1"/>
    <property type="molecule type" value="Genomic_DNA"/>
</dbReference>
<dbReference type="SUPFAM" id="SSF48230">
    <property type="entry name" value="Chondroitin AC/alginate lyase"/>
    <property type="match status" value="1"/>
</dbReference>
<organism evidence="1 2">
    <name type="scientific">Streptomyces pulveraceus</name>
    <dbReference type="NCBI Taxonomy" id="68258"/>
    <lineage>
        <taxon>Bacteria</taxon>
        <taxon>Bacillati</taxon>
        <taxon>Actinomycetota</taxon>
        <taxon>Actinomycetes</taxon>
        <taxon>Kitasatosporales</taxon>
        <taxon>Streptomycetaceae</taxon>
        <taxon>Streptomyces</taxon>
    </lineage>
</organism>
<dbReference type="InterPro" id="IPR008929">
    <property type="entry name" value="Chondroitin_lyas"/>
</dbReference>
<sequence>MEPLSRRLAAVLGPDGGRELERSLTGPAARVGVPDVTRRTVWDGVPGPVREQVLTDAAAELGRPAPRLLASAWARTFRDGDRGAYEDAAWGLQERVSLLTLAAVLTGESAEAAEVAEVAESPGACPHLDAAIDGLVAFAEASTWCWAPHERFAAERGDLVPDPDDPCLDLGAAEVAALFAWADHVLGPHLDRRMPGLRRRLRREVEQRVLLPFERRRDWHWIGADGGANNWNPWIHGAVLVAALLLCEDGPRRARLVRLVVEGLDHYVVRLPDDGGIDEGIAYWWVGACRLLEILDLLADVGGPALDARRTALLGALLRYPQRMHLGDDWYVNVGDAPARLTADQPWQVPFRWGVRLGQPETVAHALAGARRQHSAVPPRAGLGRALTALADERWCRAVTADEPDTSAPWLTGESWLPRLQILVARETAGTTDGLAVAVKGGHNGEHHNHLDVGSYWVAANGRPLVVDVGRPTYTARTFGPDRYAIWPFRSDWHNVPEPGAGQQPGPAHRAREVRVELAPGAAGMTAELSGAYPRSALTRWDRTVRLVRSDGVDSPHVSVEERWEGRTENVALHHVLAGQVEYGDGWATVTAPDGNGLVMRWDPRVAVASVVRKVLDDPLLTRSWGDRLTRLTLTVRSPGSQGRLAVRWLLAGGCERIPENRTQRFAAALLNKRGAAPSISNR</sequence>
<dbReference type="RefSeq" id="WP_386419760.1">
    <property type="nucleotide sequence ID" value="NZ_JBHSPU010000006.1"/>
</dbReference>